<feature type="region of interest" description="Disordered" evidence="1">
    <location>
        <begin position="335"/>
        <end position="354"/>
    </location>
</feature>
<proteinExistence type="predicted"/>
<feature type="compositionally biased region" description="Polar residues" evidence="1">
    <location>
        <begin position="377"/>
        <end position="389"/>
    </location>
</feature>
<organism evidence="2 3">
    <name type="scientific">Seminavis robusta</name>
    <dbReference type="NCBI Taxonomy" id="568900"/>
    <lineage>
        <taxon>Eukaryota</taxon>
        <taxon>Sar</taxon>
        <taxon>Stramenopiles</taxon>
        <taxon>Ochrophyta</taxon>
        <taxon>Bacillariophyta</taxon>
        <taxon>Bacillariophyceae</taxon>
        <taxon>Bacillariophycidae</taxon>
        <taxon>Naviculales</taxon>
        <taxon>Naviculaceae</taxon>
        <taxon>Seminavis</taxon>
    </lineage>
</organism>
<feature type="region of interest" description="Disordered" evidence="1">
    <location>
        <begin position="1"/>
        <end position="40"/>
    </location>
</feature>
<evidence type="ECO:0000313" key="2">
    <source>
        <dbReference type="EMBL" id="CAB9501276.1"/>
    </source>
</evidence>
<evidence type="ECO:0000313" key="3">
    <source>
        <dbReference type="Proteomes" id="UP001153069"/>
    </source>
</evidence>
<comment type="caution">
    <text evidence="2">The sequence shown here is derived from an EMBL/GenBank/DDBJ whole genome shotgun (WGS) entry which is preliminary data.</text>
</comment>
<accession>A0A9N8DFT4</accession>
<dbReference type="EMBL" id="CAICTM010000103">
    <property type="protein sequence ID" value="CAB9501276.1"/>
    <property type="molecule type" value="Genomic_DNA"/>
</dbReference>
<sequence length="440" mass="47887">MNGHQYPHSPKPAYQFERSPGGGGENLLQGSPSHAESLDYSSNIDSESYTALGGAASLTGLVPNYPSYQDATETVREMYLALLYLLSNPEEFHRALQVHPAYGATTLTEWNAEYDTESITDGGSIVTTAESAVSLSGPTPLPFVVFSDDAEVVLPQAHTASQLFGLERIEGIELEAAAGIHSLSQLFLRWLALMPGGDHLNMIDPPGLTVMRIAGGRYRVTAAHRVVWTWMNEFAALAEAHGNDAVETLQAGDLVTMTIVDVFETDSQGKLLSYCPTFDNRAVKKTNPATETFRKSSSKLFTILNKVQNSKTAKGFYSRAKSVASTVKHRMDEAAANYTSSPRRRPPNSDVGSSVAEFEQALNAAETAALGPRPNSEDNNGSGSDTTLQDAEPTGKEHDKTRRQQGFEPEPNQLTEQRQTTNTRSEAYFSDDDDMPENVI</sequence>
<evidence type="ECO:0000256" key="1">
    <source>
        <dbReference type="SAM" id="MobiDB-lite"/>
    </source>
</evidence>
<feature type="region of interest" description="Disordered" evidence="1">
    <location>
        <begin position="367"/>
        <end position="440"/>
    </location>
</feature>
<feature type="compositionally biased region" description="Acidic residues" evidence="1">
    <location>
        <begin position="429"/>
        <end position="440"/>
    </location>
</feature>
<feature type="compositionally biased region" description="Polar residues" evidence="1">
    <location>
        <begin position="28"/>
        <end position="40"/>
    </location>
</feature>
<name>A0A9N8DFT4_9STRA</name>
<keyword evidence="3" id="KW-1185">Reference proteome</keyword>
<reference evidence="2" key="1">
    <citation type="submission" date="2020-06" db="EMBL/GenBank/DDBJ databases">
        <authorList>
            <consortium name="Plant Systems Biology data submission"/>
        </authorList>
    </citation>
    <scope>NUCLEOTIDE SEQUENCE</scope>
    <source>
        <strain evidence="2">D6</strain>
    </source>
</reference>
<gene>
    <name evidence="2" type="ORF">SEMRO_104_G052790.1</name>
</gene>
<dbReference type="Proteomes" id="UP001153069">
    <property type="component" value="Unassembled WGS sequence"/>
</dbReference>
<dbReference type="AlphaFoldDB" id="A0A9N8DFT4"/>
<protein>
    <submittedName>
        <fullName evidence="2">Uncharacterized protein</fullName>
    </submittedName>
</protein>
<dbReference type="OrthoDB" id="42491at2759"/>
<feature type="compositionally biased region" description="Basic and acidic residues" evidence="1">
    <location>
        <begin position="393"/>
        <end position="402"/>
    </location>
</feature>
<feature type="compositionally biased region" description="Polar residues" evidence="1">
    <location>
        <begin position="412"/>
        <end position="425"/>
    </location>
</feature>